<dbReference type="InterPro" id="IPR038071">
    <property type="entry name" value="UROD/MetE-like_sf"/>
</dbReference>
<proteinExistence type="predicted"/>
<dbReference type="CDD" id="cd03311">
    <property type="entry name" value="CIMS_C_terminal_like"/>
    <property type="match status" value="1"/>
</dbReference>
<dbReference type="Gene3D" id="3.20.20.210">
    <property type="match status" value="1"/>
</dbReference>
<dbReference type="GO" id="GO:0009086">
    <property type="term" value="P:methionine biosynthetic process"/>
    <property type="evidence" value="ECO:0007669"/>
    <property type="project" value="InterPro"/>
</dbReference>
<sequence>MKKRYDIVGSFLRPDQLLKARKLHSQGQISDTDLRQVEDRAIRDLVQKQVDLGYGQVTDGEFRRTWWHLDFFWGLTGVEAVNRQRTAANFHLSEAEVKYQADSLDLVAKLSGDNHPFVEDFIFLQDLLADYEGVDAKLTLPSPARLYYDLTSTEAGLANVKRIYPTKEGLFQAIQSAYETVLEDLYQAGARFLQFDDPIWITLVDRERFEQIYAFRNEDFDQLAQSLAEDFVQVNNSVLKGRPDDLVISTHNCRGNFRSQWASQGAYDPIAPYAFVQQDFDRQFLEYDTDRAGGFEALKDVPDTVDVVLGLITSKSADLEDPDAIIRRVEEASHYHPLDKLYLSPQCGFASTEEGNLLTEADQWQKLTHSRDIARRIWSDADHVH</sequence>
<dbReference type="PANTHER" id="PTHR43844:SF1">
    <property type="entry name" value="METHIONINE SYNTHASE"/>
    <property type="match status" value="1"/>
</dbReference>
<dbReference type="GO" id="GO:0008270">
    <property type="term" value="F:zinc ion binding"/>
    <property type="evidence" value="ECO:0007669"/>
    <property type="project" value="InterPro"/>
</dbReference>
<name>A0A2I1MQH6_9LACT</name>
<comment type="caution">
    <text evidence="2">The sequence shown here is derived from an EMBL/GenBank/DDBJ whole genome shotgun (WGS) entry which is preliminary data.</text>
</comment>
<dbReference type="EMBL" id="PKGY01000002">
    <property type="protein sequence ID" value="PKZ22282.1"/>
    <property type="molecule type" value="Genomic_DNA"/>
</dbReference>
<evidence type="ECO:0000313" key="3">
    <source>
        <dbReference type="Proteomes" id="UP000234239"/>
    </source>
</evidence>
<evidence type="ECO:0000259" key="1">
    <source>
        <dbReference type="Pfam" id="PF01717"/>
    </source>
</evidence>
<dbReference type="Proteomes" id="UP000234239">
    <property type="component" value="Unassembled WGS sequence"/>
</dbReference>
<dbReference type="GO" id="GO:0003871">
    <property type="term" value="F:5-methyltetrahydropteroyltriglutamate-homocysteine S-methyltransferase activity"/>
    <property type="evidence" value="ECO:0007669"/>
    <property type="project" value="InterPro"/>
</dbReference>
<evidence type="ECO:0000313" key="2">
    <source>
        <dbReference type="EMBL" id="PKZ22282.1"/>
    </source>
</evidence>
<dbReference type="InterPro" id="IPR002629">
    <property type="entry name" value="Met_Synth_C/arc"/>
</dbReference>
<dbReference type="OrthoDB" id="6430685at2"/>
<dbReference type="RefSeq" id="WP_070486333.1">
    <property type="nucleotide sequence ID" value="NZ_CAJHKM010000001.1"/>
</dbReference>
<accession>A0A2I1MQH6</accession>
<dbReference type="PANTHER" id="PTHR43844">
    <property type="entry name" value="METHIONINE SYNTHASE"/>
    <property type="match status" value="1"/>
</dbReference>
<organism evidence="2 3">
    <name type="scientific">Aerococcus sanguinicola</name>
    <dbReference type="NCBI Taxonomy" id="119206"/>
    <lineage>
        <taxon>Bacteria</taxon>
        <taxon>Bacillati</taxon>
        <taxon>Bacillota</taxon>
        <taxon>Bacilli</taxon>
        <taxon>Lactobacillales</taxon>
        <taxon>Aerococcaceae</taxon>
        <taxon>Aerococcus</taxon>
    </lineage>
</organism>
<protein>
    <submittedName>
        <fullName evidence="2">5-methyltetrahydropteroyltriglutamate--homocysteine S-methyltransferase</fullName>
    </submittedName>
</protein>
<gene>
    <name evidence="2" type="ORF">CYJ28_03995</name>
</gene>
<keyword evidence="2" id="KW-0489">Methyltransferase</keyword>
<keyword evidence="2" id="KW-0808">Transferase</keyword>
<dbReference type="NCBIfam" id="NF005085">
    <property type="entry name" value="PRK06520.1"/>
    <property type="match status" value="1"/>
</dbReference>
<feature type="domain" description="Cobalamin-independent methionine synthase MetE C-terminal/archaeal" evidence="1">
    <location>
        <begin position="174"/>
        <end position="353"/>
    </location>
</feature>
<dbReference type="AlphaFoldDB" id="A0A2I1MQH6"/>
<dbReference type="GO" id="GO:0032259">
    <property type="term" value="P:methylation"/>
    <property type="evidence" value="ECO:0007669"/>
    <property type="project" value="UniProtKB-KW"/>
</dbReference>
<dbReference type="SUPFAM" id="SSF51726">
    <property type="entry name" value="UROD/MetE-like"/>
    <property type="match status" value="1"/>
</dbReference>
<dbReference type="Pfam" id="PF01717">
    <property type="entry name" value="Meth_synt_2"/>
    <property type="match status" value="1"/>
</dbReference>
<reference evidence="2 3" key="1">
    <citation type="submission" date="2017-12" db="EMBL/GenBank/DDBJ databases">
        <title>Phylogenetic diversity of female urinary microbiome.</title>
        <authorList>
            <person name="Thomas-White K."/>
            <person name="Wolfe A.J."/>
        </authorList>
    </citation>
    <scope>NUCLEOTIDE SEQUENCE [LARGE SCALE GENOMIC DNA]</scope>
    <source>
        <strain evidence="2 3">UMB0139</strain>
    </source>
</reference>